<dbReference type="RefSeq" id="WP_309310177.1">
    <property type="nucleotide sequence ID" value="NZ_CP133592.1"/>
</dbReference>
<dbReference type="AlphaFoldDB" id="A0AA51UJ70"/>
<keyword evidence="2" id="KW-1185">Reference proteome</keyword>
<evidence type="ECO:0000313" key="2">
    <source>
        <dbReference type="Proteomes" id="UP001182908"/>
    </source>
</evidence>
<gene>
    <name evidence="1" type="ORF">RE474_09705</name>
</gene>
<proteinExistence type="predicted"/>
<dbReference type="Proteomes" id="UP001182908">
    <property type="component" value="Chromosome"/>
</dbReference>
<protein>
    <submittedName>
        <fullName evidence="1">Uncharacterized protein</fullName>
    </submittedName>
</protein>
<dbReference type="GeneID" id="84232992"/>
<accession>A0AA51UJ70</accession>
<evidence type="ECO:0000313" key="1">
    <source>
        <dbReference type="EMBL" id="WMW24364.1"/>
    </source>
</evidence>
<organism evidence="1 2">
    <name type="scientific">Methanolobus sediminis</name>
    <dbReference type="NCBI Taxonomy" id="3072978"/>
    <lineage>
        <taxon>Archaea</taxon>
        <taxon>Methanobacteriati</taxon>
        <taxon>Methanobacteriota</taxon>
        <taxon>Stenosarchaea group</taxon>
        <taxon>Methanomicrobia</taxon>
        <taxon>Methanosarcinales</taxon>
        <taxon>Methanosarcinaceae</taxon>
        <taxon>Methanolobus</taxon>
    </lineage>
</organism>
<sequence length="97" mass="10913">MSPVSKPDISNLTNEQLDDMLAEVNKKVDSVHEQFSDLNSRICTILNDDPAGTTLQSTTTHSTPASIDDEVQLFKKRELEKLHLGYIIPILNKEVNY</sequence>
<dbReference type="EMBL" id="CP133592">
    <property type="protein sequence ID" value="WMW24364.1"/>
    <property type="molecule type" value="Genomic_DNA"/>
</dbReference>
<dbReference type="KEGG" id="mseb:RE474_09705"/>
<reference evidence="1 2" key="1">
    <citation type="submission" date="2023-08" db="EMBL/GenBank/DDBJ databases">
        <title>Methanolobus mangrovi sp. nov. and Methanolobus sediminis sp. nov, two novel methylotrophic methanogens isolated from mangrove sediments in China.</title>
        <authorList>
            <person name="Zhou J."/>
        </authorList>
    </citation>
    <scope>NUCLEOTIDE SEQUENCE [LARGE SCALE GENOMIC DNA]</scope>
    <source>
        <strain evidence="1 2">FTZ6</strain>
    </source>
</reference>
<name>A0AA51UJ70_9EURY</name>